<evidence type="ECO:0000256" key="7">
    <source>
        <dbReference type="ARBA" id="ARBA00022605"/>
    </source>
</evidence>
<evidence type="ECO:0000256" key="2">
    <source>
        <dbReference type="ARBA" id="ARBA00001936"/>
    </source>
</evidence>
<feature type="binding site" evidence="14">
    <location>
        <position position="107"/>
    </location>
    <ligand>
        <name>substrate</name>
    </ligand>
</feature>
<gene>
    <name evidence="14 17" type="primary">leuB</name>
    <name evidence="17" type="ORF">F6464_04520</name>
</gene>
<comment type="pathway">
    <text evidence="3 14 15">Amino-acid biosynthesis; L-leucine biosynthesis; L-leucine from 3-methyl-2-oxobutanoate: step 3/4.</text>
</comment>
<dbReference type="EC" id="1.1.1.85" evidence="14"/>
<dbReference type="GO" id="GO:0009098">
    <property type="term" value="P:L-leucine biosynthetic process"/>
    <property type="evidence" value="ECO:0007669"/>
    <property type="project" value="UniProtKB-UniRule"/>
</dbReference>
<name>A0A7J5AGM0_9FLAO</name>
<feature type="binding site" evidence="14">
    <location>
        <position position="249"/>
    </location>
    <ligand>
        <name>Mg(2+)</name>
        <dbReference type="ChEBI" id="CHEBI:18420"/>
    </ligand>
</feature>
<dbReference type="InterPro" id="IPR019818">
    <property type="entry name" value="IsoCit/isopropylmalate_DH_CS"/>
</dbReference>
<keyword evidence="13 14" id="KW-0100">Branched-chain amino acid biosynthesis</keyword>
<evidence type="ECO:0000256" key="4">
    <source>
        <dbReference type="ARBA" id="ARBA00008319"/>
    </source>
</evidence>
<dbReference type="NCBIfam" id="TIGR00169">
    <property type="entry name" value="leuB"/>
    <property type="match status" value="1"/>
</dbReference>
<dbReference type="GO" id="GO:0005829">
    <property type="term" value="C:cytosol"/>
    <property type="evidence" value="ECO:0007669"/>
    <property type="project" value="TreeGrafter"/>
</dbReference>
<dbReference type="InterPro" id="IPR004429">
    <property type="entry name" value="Isopropylmalate_DH"/>
</dbReference>
<comment type="catalytic activity">
    <reaction evidence="1 14 15">
        <text>(2R,3S)-3-isopropylmalate + NAD(+) = 4-methyl-2-oxopentanoate + CO2 + NADH</text>
        <dbReference type="Rhea" id="RHEA:32271"/>
        <dbReference type="ChEBI" id="CHEBI:16526"/>
        <dbReference type="ChEBI" id="CHEBI:17865"/>
        <dbReference type="ChEBI" id="CHEBI:35121"/>
        <dbReference type="ChEBI" id="CHEBI:57540"/>
        <dbReference type="ChEBI" id="CHEBI:57945"/>
        <dbReference type="EC" id="1.1.1.85"/>
    </reaction>
</comment>
<keyword evidence="12 14" id="KW-0464">Manganese</keyword>
<sequence length="373" mass="40930">MNLKIAVLPGDGIGPEVIKQAVAVLKAVAEFYNHTFEFEEGLVGAVAINKTGNPLPEATLNLCKSSDAILFGAIGDPKYDNNPEAKVRPEQGLLQLRKELGLFANIRPIKVITPLIDKSPLKRNIIEGTDILIYRELTGGIYYGEKKLSEDGTVATDICEYSQIEIERITHLAFKAAQTRRNKVTLVDKANVLESSRLWRKVVKEIAKKYPKVTLNILYIDNAVKQMILNPNQFDIILTDNLFGDVLSDEGSVIVGSIGLLASASVGTKYAMFEPIHGTYPQAKGKNIANPIAAILSAVMLLDNFGLNEEANAVRKAIELTLEHNIVTQDINVVRNFGTDHVGETIVSSILNNEEVNGYINLENISIGKSIFF</sequence>
<keyword evidence="18" id="KW-1185">Reference proteome</keyword>
<evidence type="ECO:0000256" key="9">
    <source>
        <dbReference type="ARBA" id="ARBA00022842"/>
    </source>
</evidence>
<keyword evidence="10 14" id="KW-0560">Oxidoreductase</keyword>
<feature type="binding site" evidence="14">
    <location>
        <position position="135"/>
    </location>
    <ligand>
        <name>substrate</name>
    </ligand>
</feature>
<reference evidence="17 18" key="1">
    <citation type="submission" date="2019-09" db="EMBL/GenBank/DDBJ databases">
        <title>Flavobacterium sp. nov., isolated from glacier ice.</title>
        <authorList>
            <person name="Liu Q."/>
        </authorList>
    </citation>
    <scope>NUCLEOTIDE SEQUENCE [LARGE SCALE GENOMIC DNA]</scope>
    <source>
        <strain evidence="17 18">NBRC 112527</strain>
    </source>
</reference>
<dbReference type="EMBL" id="WAEM01000002">
    <property type="protein sequence ID" value="KAB1156623.1"/>
    <property type="molecule type" value="Genomic_DNA"/>
</dbReference>
<organism evidence="17 18">
    <name type="scientific">Flavobacterium luteum</name>
    <dbReference type="NCBI Taxonomy" id="2026654"/>
    <lineage>
        <taxon>Bacteria</taxon>
        <taxon>Pseudomonadati</taxon>
        <taxon>Bacteroidota</taxon>
        <taxon>Flavobacteriia</taxon>
        <taxon>Flavobacteriales</taxon>
        <taxon>Flavobacteriaceae</taxon>
        <taxon>Flavobacterium</taxon>
    </lineage>
</organism>
<comment type="subunit">
    <text evidence="5 14 15">Homodimer.</text>
</comment>
<evidence type="ECO:0000256" key="15">
    <source>
        <dbReference type="RuleBase" id="RU004445"/>
    </source>
</evidence>
<protein>
    <recommendedName>
        <fullName evidence="14">3-isopropylmalate dehydrogenase</fullName>
        <ecNumber evidence="14">1.1.1.85</ecNumber>
    </recommendedName>
    <alternativeName>
        <fullName evidence="14">3-IPM-DH</fullName>
    </alternativeName>
    <alternativeName>
        <fullName evidence="14">Beta-IPM dehydrogenase</fullName>
        <shortName evidence="14">IMDH</shortName>
    </alternativeName>
</protein>
<feature type="domain" description="Isopropylmalate dehydrogenase-like" evidence="16">
    <location>
        <begin position="4"/>
        <end position="346"/>
    </location>
</feature>
<dbReference type="Pfam" id="PF00180">
    <property type="entry name" value="Iso_dh"/>
    <property type="match status" value="1"/>
</dbReference>
<dbReference type="PANTHER" id="PTHR42979">
    <property type="entry name" value="3-ISOPROPYLMALATE DEHYDROGENASE"/>
    <property type="match status" value="1"/>
</dbReference>
<keyword evidence="6 14" id="KW-0432">Leucine biosynthesis</keyword>
<evidence type="ECO:0000256" key="10">
    <source>
        <dbReference type="ARBA" id="ARBA00023002"/>
    </source>
</evidence>
<comment type="caution">
    <text evidence="14">Lacks conserved residue(s) required for the propagation of feature annotation.</text>
</comment>
<evidence type="ECO:0000256" key="5">
    <source>
        <dbReference type="ARBA" id="ARBA00011738"/>
    </source>
</evidence>
<comment type="cofactor">
    <cofactor evidence="2">
        <name>Mn(2+)</name>
        <dbReference type="ChEBI" id="CHEBI:29035"/>
    </cofactor>
</comment>
<evidence type="ECO:0000256" key="11">
    <source>
        <dbReference type="ARBA" id="ARBA00023027"/>
    </source>
</evidence>
<evidence type="ECO:0000313" key="17">
    <source>
        <dbReference type="EMBL" id="KAB1156623.1"/>
    </source>
</evidence>
<evidence type="ECO:0000256" key="1">
    <source>
        <dbReference type="ARBA" id="ARBA00000624"/>
    </source>
</evidence>
<feature type="binding site" evidence="14">
    <location>
        <position position="221"/>
    </location>
    <ligand>
        <name>Mg(2+)</name>
        <dbReference type="ChEBI" id="CHEBI:18420"/>
    </ligand>
</feature>
<dbReference type="GO" id="GO:0000287">
    <property type="term" value="F:magnesium ion binding"/>
    <property type="evidence" value="ECO:0007669"/>
    <property type="project" value="InterPro"/>
</dbReference>
<dbReference type="Proteomes" id="UP000490922">
    <property type="component" value="Unassembled WGS sequence"/>
</dbReference>
<keyword evidence="7 14" id="KW-0028">Amino-acid biosynthesis</keyword>
<dbReference type="InterPro" id="IPR024084">
    <property type="entry name" value="IsoPropMal-DH-like_dom"/>
</dbReference>
<keyword evidence="8 14" id="KW-0479">Metal-binding</keyword>
<evidence type="ECO:0000256" key="8">
    <source>
        <dbReference type="ARBA" id="ARBA00022723"/>
    </source>
</evidence>
<evidence type="ECO:0000256" key="12">
    <source>
        <dbReference type="ARBA" id="ARBA00023211"/>
    </source>
</evidence>
<comment type="cofactor">
    <cofactor evidence="14 15">
        <name>Mg(2+)</name>
        <dbReference type="ChEBI" id="CHEBI:18420"/>
    </cofactor>
    <cofactor evidence="14 15">
        <name>Mn(2+)</name>
        <dbReference type="ChEBI" id="CHEBI:29035"/>
    </cofactor>
    <text evidence="14 15">Binds 1 Mg(2+) or Mn(2+) ion per subunit.</text>
</comment>
<keyword evidence="11 14" id="KW-0520">NAD</keyword>
<dbReference type="OrthoDB" id="9806254at2"/>
<feature type="binding site" evidence="14">
    <location>
        <position position="97"/>
    </location>
    <ligand>
        <name>substrate</name>
    </ligand>
</feature>
<dbReference type="Gene3D" id="3.40.718.10">
    <property type="entry name" value="Isopropylmalate Dehydrogenase"/>
    <property type="match status" value="1"/>
</dbReference>
<comment type="subcellular location">
    <subcellularLocation>
        <location evidence="14">Cytoplasm</location>
    </subcellularLocation>
</comment>
<evidence type="ECO:0000256" key="13">
    <source>
        <dbReference type="ARBA" id="ARBA00023304"/>
    </source>
</evidence>
<dbReference type="UniPathway" id="UPA00048">
    <property type="reaction ID" value="UER00072"/>
</dbReference>
<dbReference type="PANTHER" id="PTHR42979:SF1">
    <property type="entry name" value="3-ISOPROPYLMALATE DEHYDROGENASE"/>
    <property type="match status" value="1"/>
</dbReference>
<dbReference type="SUPFAM" id="SSF53659">
    <property type="entry name" value="Isocitrate/Isopropylmalate dehydrogenase-like"/>
    <property type="match status" value="1"/>
</dbReference>
<comment type="caution">
    <text evidence="17">The sequence shown here is derived from an EMBL/GenBank/DDBJ whole genome shotgun (WGS) entry which is preliminary data.</text>
</comment>
<comment type="similarity">
    <text evidence="4 14">Belongs to the isocitrate and isopropylmalate dehydrogenases family. LeuB type 1 subfamily.</text>
</comment>
<feature type="binding site" evidence="14">
    <location>
        <position position="245"/>
    </location>
    <ligand>
        <name>Mg(2+)</name>
        <dbReference type="ChEBI" id="CHEBI:18420"/>
    </ligand>
</feature>
<dbReference type="RefSeq" id="WP_151106619.1">
    <property type="nucleotide sequence ID" value="NZ_WAEM01000002.1"/>
</dbReference>
<feature type="site" description="Important for catalysis" evidence="14">
    <location>
        <position position="142"/>
    </location>
</feature>
<evidence type="ECO:0000259" key="16">
    <source>
        <dbReference type="SMART" id="SM01329"/>
    </source>
</evidence>
<keyword evidence="9 14" id="KW-0460">Magnesium</keyword>
<evidence type="ECO:0000313" key="18">
    <source>
        <dbReference type="Proteomes" id="UP000490922"/>
    </source>
</evidence>
<dbReference type="GO" id="GO:0051287">
    <property type="term" value="F:NAD binding"/>
    <property type="evidence" value="ECO:0007669"/>
    <property type="project" value="InterPro"/>
</dbReference>
<dbReference type="AlphaFoldDB" id="A0A7J5AGM0"/>
<accession>A0A7J5AGM0</accession>
<proteinExistence type="inferred from homology"/>
<dbReference type="SMART" id="SM01329">
    <property type="entry name" value="Iso_dh"/>
    <property type="match status" value="1"/>
</dbReference>
<feature type="binding site" evidence="14">
    <location>
        <position position="221"/>
    </location>
    <ligand>
        <name>substrate</name>
    </ligand>
</feature>
<feature type="site" description="Important for catalysis" evidence="14">
    <location>
        <position position="189"/>
    </location>
</feature>
<evidence type="ECO:0000256" key="14">
    <source>
        <dbReference type="HAMAP-Rule" id="MF_01033"/>
    </source>
</evidence>
<evidence type="ECO:0000256" key="6">
    <source>
        <dbReference type="ARBA" id="ARBA00022430"/>
    </source>
</evidence>
<dbReference type="PROSITE" id="PS00470">
    <property type="entry name" value="IDH_IMDH"/>
    <property type="match status" value="1"/>
</dbReference>
<comment type="function">
    <text evidence="14 15">Catalyzes the oxidation of 3-carboxy-2-hydroxy-4-methylpentanoate (3-isopropylmalate) to 3-carboxy-4-methyl-2-oxopentanoate. The product decarboxylates to 4-methyl-2 oxopentanoate.</text>
</comment>
<keyword evidence="14" id="KW-0963">Cytoplasm</keyword>
<dbReference type="FunFam" id="3.40.718.10:FF:000006">
    <property type="entry name" value="3-isopropylmalate dehydrogenase"/>
    <property type="match status" value="1"/>
</dbReference>
<dbReference type="HAMAP" id="MF_01033">
    <property type="entry name" value="LeuB_type1"/>
    <property type="match status" value="1"/>
</dbReference>
<evidence type="ECO:0000256" key="3">
    <source>
        <dbReference type="ARBA" id="ARBA00004762"/>
    </source>
</evidence>
<dbReference type="GO" id="GO:0003862">
    <property type="term" value="F:3-isopropylmalate dehydrogenase activity"/>
    <property type="evidence" value="ECO:0007669"/>
    <property type="project" value="UniProtKB-UniRule"/>
</dbReference>